<evidence type="ECO:0000313" key="5">
    <source>
        <dbReference type="Proteomes" id="UP000611215"/>
    </source>
</evidence>
<dbReference type="EMBL" id="JADOET010000002">
    <property type="protein sequence ID" value="MBF8149152.1"/>
    <property type="molecule type" value="Genomic_DNA"/>
</dbReference>
<dbReference type="Gene3D" id="2.60.40.10">
    <property type="entry name" value="Immunoglobulins"/>
    <property type="match status" value="1"/>
</dbReference>
<evidence type="ECO:0000259" key="3">
    <source>
        <dbReference type="Pfam" id="PF18962"/>
    </source>
</evidence>
<dbReference type="Pfam" id="PF18962">
    <property type="entry name" value="Por_Secre_tail"/>
    <property type="match status" value="1"/>
</dbReference>
<accession>A0ABS0EFC0</accession>
<gene>
    <name evidence="4" type="ORF">ITJ86_04545</name>
</gene>
<feature type="domain" description="Secretion system C-terminal sorting" evidence="3">
    <location>
        <begin position="825"/>
        <end position="900"/>
    </location>
</feature>
<dbReference type="Gene3D" id="3.40.390.10">
    <property type="entry name" value="Collagenase (Catalytic Domain)"/>
    <property type="match status" value="1"/>
</dbReference>
<organism evidence="4 5">
    <name type="scientific">Winogradskyella marina</name>
    <dbReference type="NCBI Taxonomy" id="2785530"/>
    <lineage>
        <taxon>Bacteria</taxon>
        <taxon>Pseudomonadati</taxon>
        <taxon>Bacteroidota</taxon>
        <taxon>Flavobacteriia</taxon>
        <taxon>Flavobacteriales</taxon>
        <taxon>Flavobacteriaceae</taxon>
        <taxon>Winogradskyella</taxon>
    </lineage>
</organism>
<dbReference type="Pfam" id="PF13583">
    <property type="entry name" value="Reprolysin_4"/>
    <property type="match status" value="1"/>
</dbReference>
<evidence type="ECO:0000256" key="1">
    <source>
        <dbReference type="ARBA" id="ARBA00022729"/>
    </source>
</evidence>
<dbReference type="InterPro" id="IPR024079">
    <property type="entry name" value="MetalloPept_cat_dom_sf"/>
</dbReference>
<evidence type="ECO:0000313" key="4">
    <source>
        <dbReference type="EMBL" id="MBF8149152.1"/>
    </source>
</evidence>
<sequence length="901" mass="97369">MYQNYVVKSIAIIMVCFSISATSQSSSELWTSISESKAKQSEQVLRKVNLKSEKFFQLNLERLKVKVQSVGNRENPGHTIISFPNSEGKLNDFKVFEVAMMESELEAQFPNMKTYAGQGIDNPNEIIRFSITPKGFHGMTLGSSYGTQFIDPFSKEGNIYAVYSKRNLVDRDFDFECGVIDDPLLETTNFEAPLARNANDGTLRDYRLAVACTGEYAQFHGGTVADAMAAIVVTINRVNSVYERDLSITLTLVANNASIIYTDEDDDPFDNNNESILISQSQSIINSVIGSSNYDVGHTFSTGAGGLASPGVTCNTNFKARGVTGVAQPIGDAFDIDFVAHELGHQFGAPHTFNGIVGNCGQGNRSASNAYEPGSGSTIMAYAGICGSDNIQVGSDAYFHQNSINRIWNHVTSTGACPVSRTTTGNTEPDANAGANYTIPQGTPYKLNGDGSTDVDGLETLTYTWEQYDLGSAGSPSETNFSGPLVRSFEGTENPVRYVPRLSDVLFNGGTSTAWEKLASVDRAINFVLTVRDNDARGGQTDSDQMFITNVSAAGPFTVTSQNTNEIVWTPGETETITWNVAGTTGNGVNTANVNILLSTDEGLTYDTVLASNVPNDGSHSITVPNVSAPKCRIMVEGAGNIFYNLNTSFFAIGNYAYETVEVCESYVYNFGGAPVPENASSYSAFSLEMPASFIMTDANISVDITHPNSGDLFYGFRHPAYAGSFLIRLASQECSGSANPNLVFDDEGGAINCSTLSNGNTVAPEDALSVVNGTNSEGNWVFYIFDSTVNNTNSAINSVTIEVCKNSFEAVLSVEENELDQLSIYPNPNTGEFNIQFNPRSGEDVSVVVHDIRGRSIYSKNYNNISRFEETVQLNNAQSGVYLLTITDGEQKVTKKIIVD</sequence>
<dbReference type="Proteomes" id="UP000611215">
    <property type="component" value="Unassembled WGS sequence"/>
</dbReference>
<dbReference type="RefSeq" id="WP_195870422.1">
    <property type="nucleotide sequence ID" value="NZ_JADOET010000002.1"/>
</dbReference>
<feature type="chain" id="PRO_5047288989" evidence="2">
    <location>
        <begin position="24"/>
        <end position="901"/>
    </location>
</feature>
<dbReference type="SUPFAM" id="SSF55486">
    <property type="entry name" value="Metalloproteases ('zincins'), catalytic domain"/>
    <property type="match status" value="1"/>
</dbReference>
<dbReference type="NCBIfam" id="TIGR04183">
    <property type="entry name" value="Por_Secre_tail"/>
    <property type="match status" value="1"/>
</dbReference>
<dbReference type="Gene3D" id="2.60.120.260">
    <property type="entry name" value="Galactose-binding domain-like"/>
    <property type="match status" value="1"/>
</dbReference>
<dbReference type="InterPro" id="IPR013783">
    <property type="entry name" value="Ig-like_fold"/>
</dbReference>
<dbReference type="InterPro" id="IPR026444">
    <property type="entry name" value="Secre_tail"/>
</dbReference>
<feature type="signal peptide" evidence="2">
    <location>
        <begin position="1"/>
        <end position="23"/>
    </location>
</feature>
<keyword evidence="1 2" id="KW-0732">Signal</keyword>
<keyword evidence="5" id="KW-1185">Reference proteome</keyword>
<reference evidence="4 5" key="1">
    <citation type="submission" date="2020-11" db="EMBL/GenBank/DDBJ databases">
        <title>Winogradskyella marina sp. nov., isolated from marine sediment.</title>
        <authorList>
            <person name="Bo J."/>
            <person name="Wang S."/>
            <person name="Song X."/>
            <person name="Du Z."/>
        </authorList>
    </citation>
    <scope>NUCLEOTIDE SEQUENCE [LARGE SCALE GENOMIC DNA]</scope>
    <source>
        <strain evidence="4 5">F6397</strain>
    </source>
</reference>
<protein>
    <submittedName>
        <fullName evidence="4">T9SS type A sorting domain-containing protein</fullName>
    </submittedName>
</protein>
<name>A0ABS0EFC0_9FLAO</name>
<comment type="caution">
    <text evidence="4">The sequence shown here is derived from an EMBL/GenBank/DDBJ whole genome shotgun (WGS) entry which is preliminary data.</text>
</comment>
<proteinExistence type="predicted"/>
<evidence type="ECO:0000256" key="2">
    <source>
        <dbReference type="SAM" id="SignalP"/>
    </source>
</evidence>